<comment type="caution">
    <text evidence="2">The sequence shown here is derived from an EMBL/GenBank/DDBJ whole genome shotgun (WGS) entry which is preliminary data.</text>
</comment>
<sequence>MKIAKALQRVDQNKKRPFPFSGNWISQSRISADSVKRRWQFERQEQRQPKPTKALGAPVKRKSQFYLSQQMSFLEPHMTHSPMLGNLGSSEPEATREDSHSVFDSGSQDASE</sequence>
<reference evidence="2 3" key="1">
    <citation type="journal article" date="2021" name="Elife">
        <title>Chloroplast acquisition without the gene transfer in kleptoplastic sea slugs, Plakobranchus ocellatus.</title>
        <authorList>
            <person name="Maeda T."/>
            <person name="Takahashi S."/>
            <person name="Yoshida T."/>
            <person name="Shimamura S."/>
            <person name="Takaki Y."/>
            <person name="Nagai Y."/>
            <person name="Toyoda A."/>
            <person name="Suzuki Y."/>
            <person name="Arimoto A."/>
            <person name="Ishii H."/>
            <person name="Satoh N."/>
            <person name="Nishiyama T."/>
            <person name="Hasebe M."/>
            <person name="Maruyama T."/>
            <person name="Minagawa J."/>
            <person name="Obokata J."/>
            <person name="Shigenobu S."/>
        </authorList>
    </citation>
    <scope>NUCLEOTIDE SEQUENCE [LARGE SCALE GENOMIC DNA]</scope>
</reference>
<proteinExistence type="predicted"/>
<evidence type="ECO:0000256" key="1">
    <source>
        <dbReference type="SAM" id="MobiDB-lite"/>
    </source>
</evidence>
<evidence type="ECO:0000313" key="2">
    <source>
        <dbReference type="EMBL" id="GFS23561.1"/>
    </source>
</evidence>
<feature type="compositionally biased region" description="Polar residues" evidence="1">
    <location>
        <begin position="102"/>
        <end position="112"/>
    </location>
</feature>
<dbReference type="AlphaFoldDB" id="A0AAV4JQ94"/>
<gene>
    <name evidence="2" type="ORF">ElyMa_001643000</name>
</gene>
<keyword evidence="3" id="KW-1185">Reference proteome</keyword>
<name>A0AAV4JQ94_9GAST</name>
<protein>
    <submittedName>
        <fullName evidence="2">Uncharacterized protein</fullName>
    </submittedName>
</protein>
<dbReference type="EMBL" id="BMAT01003317">
    <property type="protein sequence ID" value="GFS23561.1"/>
    <property type="molecule type" value="Genomic_DNA"/>
</dbReference>
<evidence type="ECO:0000313" key="3">
    <source>
        <dbReference type="Proteomes" id="UP000762676"/>
    </source>
</evidence>
<feature type="region of interest" description="Disordered" evidence="1">
    <location>
        <begin position="76"/>
        <end position="112"/>
    </location>
</feature>
<organism evidence="2 3">
    <name type="scientific">Elysia marginata</name>
    <dbReference type="NCBI Taxonomy" id="1093978"/>
    <lineage>
        <taxon>Eukaryota</taxon>
        <taxon>Metazoa</taxon>
        <taxon>Spiralia</taxon>
        <taxon>Lophotrochozoa</taxon>
        <taxon>Mollusca</taxon>
        <taxon>Gastropoda</taxon>
        <taxon>Heterobranchia</taxon>
        <taxon>Euthyneura</taxon>
        <taxon>Panpulmonata</taxon>
        <taxon>Sacoglossa</taxon>
        <taxon>Placobranchoidea</taxon>
        <taxon>Plakobranchidae</taxon>
        <taxon>Elysia</taxon>
    </lineage>
</organism>
<accession>A0AAV4JQ94</accession>
<dbReference type="Proteomes" id="UP000762676">
    <property type="component" value="Unassembled WGS sequence"/>
</dbReference>